<comment type="similarity">
    <text evidence="2">Belongs to the SELO family.</text>
</comment>
<sequence length="793" mass="89085">MAEQPTLKYEMKLHFSLIILHSIQIKVIVLYFFICCAPSTTIMPAASHYLRIKAAAKTKAAMVKAKSIGLKDGSLRKESTIDDCTECGDAPNASLSNLFNSFHHSYLLHLKPETKHNMARSLRKRMELRHEHPGRPVYNGHYVRVSPEPLKNPKLVLVSEDACSMLGLDSEDVTSEEFIKYFSGDVKGAIAQYQDVDIETWATPYALSIMGKRYVQDKLFGGDGYGDGRAISCGEVLVPYSPDETTVDPDAEGAVEAVKQYYPEQARRYELQLKGAGPTPFCRGADGRTVLRSSIREFLASEAMHYLGVGTTRALCLIASEGESKKVFFGLKKKKKEGDMSLRPWYSDKDKATAKTISVEDPRLAGYSEADRREIVNQYAIRAKSEPETMIEEKCAVTTRVCSSFIRVGHLDLFARRVVNLIKGGEDEISSDVDYSLVKKTDEYIELEDMMWHACYREFYAEGYSPFIEKKDAKGAALAMLDSSMIKLAEMVANWVRVGFVQGNFNADNCLVSGNTMDYGPFGFIDVYHPLASKWTAPKNEESYGFINQTKAGYANFTTLLESVLPIVEVCGGNVDEIRQSILAKAENVFAEALAKAIRSKMGLELGPSEMAKQADALWKDIEPLLRIARADWTLFWRQLTYVALNFSPSNSETGSTPDTEKMMEVLLGTNSTNPFYDPLTPEHRTTLKSWLSNWHKALVICHEYYLSQRTFAPPCERMQRANPKYTLREWMLVESYSTASGSKYSQGDYSLVQELHQLTKDPYSEGSPENHAKYYRRAPDESLRTGGTAFMS</sequence>
<evidence type="ECO:0000313" key="12">
    <source>
        <dbReference type="Proteomes" id="UP001530400"/>
    </source>
</evidence>
<keyword evidence="5" id="KW-0479">Metal-binding</keyword>
<dbReference type="InterPro" id="IPR003846">
    <property type="entry name" value="SelO"/>
</dbReference>
<keyword evidence="10" id="KW-0812">Transmembrane</keyword>
<evidence type="ECO:0000256" key="8">
    <source>
        <dbReference type="ARBA" id="ARBA00022842"/>
    </source>
</evidence>
<evidence type="ECO:0000313" key="11">
    <source>
        <dbReference type="EMBL" id="KAL3769197.1"/>
    </source>
</evidence>
<keyword evidence="7" id="KW-0067">ATP-binding</keyword>
<dbReference type="GO" id="GO:0005524">
    <property type="term" value="F:ATP binding"/>
    <property type="evidence" value="ECO:0007669"/>
    <property type="project" value="UniProtKB-KW"/>
</dbReference>
<keyword evidence="10" id="KW-1133">Transmembrane helix</keyword>
<dbReference type="PANTHER" id="PTHR32057">
    <property type="entry name" value="PROTEIN ADENYLYLTRANSFERASE SELO, MITOCHONDRIAL"/>
    <property type="match status" value="1"/>
</dbReference>
<evidence type="ECO:0000256" key="10">
    <source>
        <dbReference type="SAM" id="Phobius"/>
    </source>
</evidence>
<evidence type="ECO:0000256" key="4">
    <source>
        <dbReference type="ARBA" id="ARBA00022695"/>
    </source>
</evidence>
<dbReference type="PANTHER" id="PTHR32057:SF14">
    <property type="entry name" value="PROTEIN ADENYLYLTRANSFERASE SELO, MITOCHONDRIAL"/>
    <property type="match status" value="1"/>
</dbReference>
<dbReference type="GO" id="GO:0016779">
    <property type="term" value="F:nucleotidyltransferase activity"/>
    <property type="evidence" value="ECO:0007669"/>
    <property type="project" value="UniProtKB-KW"/>
</dbReference>
<keyword evidence="12" id="KW-1185">Reference proteome</keyword>
<dbReference type="Proteomes" id="UP001530400">
    <property type="component" value="Unassembled WGS sequence"/>
</dbReference>
<evidence type="ECO:0000256" key="7">
    <source>
        <dbReference type="ARBA" id="ARBA00022840"/>
    </source>
</evidence>
<comment type="cofactor">
    <cofactor evidence="1">
        <name>Mg(2+)</name>
        <dbReference type="ChEBI" id="CHEBI:18420"/>
    </cofactor>
</comment>
<dbReference type="GO" id="GO:0046872">
    <property type="term" value="F:metal ion binding"/>
    <property type="evidence" value="ECO:0007669"/>
    <property type="project" value="UniProtKB-KW"/>
</dbReference>
<dbReference type="EMBL" id="JALLPJ020001335">
    <property type="protein sequence ID" value="KAL3769197.1"/>
    <property type="molecule type" value="Genomic_DNA"/>
</dbReference>
<evidence type="ECO:0000256" key="1">
    <source>
        <dbReference type="ARBA" id="ARBA00001946"/>
    </source>
</evidence>
<dbReference type="AlphaFoldDB" id="A0ABD3MZQ7"/>
<keyword evidence="10" id="KW-0472">Membrane</keyword>
<name>A0ABD3MZQ7_9STRA</name>
<keyword evidence="8" id="KW-0460">Magnesium</keyword>
<keyword evidence="4" id="KW-0548">Nucleotidyltransferase</keyword>
<accession>A0ABD3MZQ7</accession>
<evidence type="ECO:0000256" key="9">
    <source>
        <dbReference type="ARBA" id="ARBA00031547"/>
    </source>
</evidence>
<gene>
    <name evidence="11" type="ORF">ACHAWO_000843</name>
</gene>
<proteinExistence type="inferred from homology"/>
<evidence type="ECO:0000256" key="5">
    <source>
        <dbReference type="ARBA" id="ARBA00022723"/>
    </source>
</evidence>
<protein>
    <recommendedName>
        <fullName evidence="9">Selenoprotein O</fullName>
    </recommendedName>
</protein>
<feature type="transmembrane region" description="Helical" evidence="10">
    <location>
        <begin position="12"/>
        <end position="34"/>
    </location>
</feature>
<comment type="caution">
    <text evidence="11">The sequence shown here is derived from an EMBL/GenBank/DDBJ whole genome shotgun (WGS) entry which is preliminary data.</text>
</comment>
<keyword evidence="6" id="KW-0547">Nucleotide-binding</keyword>
<keyword evidence="3" id="KW-0808">Transferase</keyword>
<evidence type="ECO:0000256" key="6">
    <source>
        <dbReference type="ARBA" id="ARBA00022741"/>
    </source>
</evidence>
<dbReference type="Pfam" id="PF02696">
    <property type="entry name" value="SelO"/>
    <property type="match status" value="2"/>
</dbReference>
<reference evidence="11 12" key="1">
    <citation type="submission" date="2024-10" db="EMBL/GenBank/DDBJ databases">
        <title>Updated reference genomes for cyclostephanoid diatoms.</title>
        <authorList>
            <person name="Roberts W.R."/>
            <person name="Alverson A.J."/>
        </authorList>
    </citation>
    <scope>NUCLEOTIDE SEQUENCE [LARGE SCALE GENOMIC DNA]</scope>
    <source>
        <strain evidence="11 12">AJA010-31</strain>
    </source>
</reference>
<evidence type="ECO:0000256" key="2">
    <source>
        <dbReference type="ARBA" id="ARBA00009747"/>
    </source>
</evidence>
<organism evidence="11 12">
    <name type="scientific">Cyclotella atomus</name>
    <dbReference type="NCBI Taxonomy" id="382360"/>
    <lineage>
        <taxon>Eukaryota</taxon>
        <taxon>Sar</taxon>
        <taxon>Stramenopiles</taxon>
        <taxon>Ochrophyta</taxon>
        <taxon>Bacillariophyta</taxon>
        <taxon>Coscinodiscophyceae</taxon>
        <taxon>Thalassiosirophycidae</taxon>
        <taxon>Stephanodiscales</taxon>
        <taxon>Stephanodiscaceae</taxon>
        <taxon>Cyclotella</taxon>
    </lineage>
</organism>
<evidence type="ECO:0000256" key="3">
    <source>
        <dbReference type="ARBA" id="ARBA00022679"/>
    </source>
</evidence>